<feature type="transmembrane region" description="Helical" evidence="1">
    <location>
        <begin position="56"/>
        <end position="75"/>
    </location>
</feature>
<dbReference type="PANTHER" id="PTHR14969">
    <property type="entry name" value="SPHINGOSINE-1-PHOSPHATE PHOSPHOHYDROLASE"/>
    <property type="match status" value="1"/>
</dbReference>
<dbReference type="OrthoDB" id="9789113at2"/>
<dbReference type="Pfam" id="PF01569">
    <property type="entry name" value="PAP2"/>
    <property type="match status" value="1"/>
</dbReference>
<dbReference type="PANTHER" id="PTHR14969:SF13">
    <property type="entry name" value="AT30094P"/>
    <property type="match status" value="1"/>
</dbReference>
<dbReference type="Proteomes" id="UP000265816">
    <property type="component" value="Unassembled WGS sequence"/>
</dbReference>
<comment type="caution">
    <text evidence="3">The sequence shown here is derived from an EMBL/GenBank/DDBJ whole genome shotgun (WGS) entry which is preliminary data.</text>
</comment>
<evidence type="ECO:0000256" key="1">
    <source>
        <dbReference type="SAM" id="Phobius"/>
    </source>
</evidence>
<dbReference type="InterPro" id="IPR036938">
    <property type="entry name" value="PAP2/HPO_sf"/>
</dbReference>
<feature type="transmembrane region" description="Helical" evidence="1">
    <location>
        <begin position="27"/>
        <end position="49"/>
    </location>
</feature>
<dbReference type="SUPFAM" id="SSF48317">
    <property type="entry name" value="Acid phosphatase/Vanadium-dependent haloperoxidase"/>
    <property type="match status" value="1"/>
</dbReference>
<name>A0A398B557_9BACI</name>
<keyword evidence="1" id="KW-0472">Membrane</keyword>
<sequence>MELSEVNISLFRLVNDLGKEYTYLNPVFSFIAEYMVLILALGVVIIWFTRDKNNRIMILCATITFICAFTIGKISGQFHSNYQPFAELSGVNKLIDKEKDNSFPSDHTILFFSYCISFWLFKRGWSILWIMLAFLVGISRIWVGVHYPFDVIAGILISFATATFIYFTVPKLSVTKKILMIYEKCEEALFQPFKKSKGSKTKTKNY</sequence>
<dbReference type="RefSeq" id="WP_119114214.1">
    <property type="nucleotide sequence ID" value="NZ_CBCSEO010000020.1"/>
</dbReference>
<feature type="transmembrane region" description="Helical" evidence="1">
    <location>
        <begin position="128"/>
        <end position="145"/>
    </location>
</feature>
<dbReference type="Gene3D" id="1.20.144.10">
    <property type="entry name" value="Phosphatidic acid phosphatase type 2/haloperoxidase"/>
    <property type="match status" value="1"/>
</dbReference>
<organism evidence="3 4">
    <name type="scientific">Mesobacillus zeae</name>
    <dbReference type="NCBI Taxonomy" id="1917180"/>
    <lineage>
        <taxon>Bacteria</taxon>
        <taxon>Bacillati</taxon>
        <taxon>Bacillota</taxon>
        <taxon>Bacilli</taxon>
        <taxon>Bacillales</taxon>
        <taxon>Bacillaceae</taxon>
        <taxon>Mesobacillus</taxon>
    </lineage>
</organism>
<dbReference type="EMBL" id="QWVT01000031">
    <property type="protein sequence ID" value="RID82833.1"/>
    <property type="molecule type" value="Genomic_DNA"/>
</dbReference>
<feature type="transmembrane region" description="Helical" evidence="1">
    <location>
        <begin position="103"/>
        <end position="121"/>
    </location>
</feature>
<dbReference type="GO" id="GO:0050380">
    <property type="term" value="F:undecaprenyl-diphosphatase activity"/>
    <property type="evidence" value="ECO:0007669"/>
    <property type="project" value="InterPro"/>
</dbReference>
<accession>A0A398B557</accession>
<dbReference type="InterPro" id="IPR000326">
    <property type="entry name" value="PAP2/HPO"/>
</dbReference>
<keyword evidence="4" id="KW-1185">Reference proteome</keyword>
<keyword evidence="1" id="KW-1133">Transmembrane helix</keyword>
<feature type="domain" description="Phosphatidic acid phosphatase type 2/haloperoxidase" evidence="2">
    <location>
        <begin position="56"/>
        <end position="166"/>
    </location>
</feature>
<evidence type="ECO:0000313" key="4">
    <source>
        <dbReference type="Proteomes" id="UP000265816"/>
    </source>
</evidence>
<dbReference type="InterPro" id="IPR033879">
    <property type="entry name" value="UPP_Pase"/>
</dbReference>
<reference evidence="3 4" key="1">
    <citation type="submission" date="2018-08" db="EMBL/GenBank/DDBJ databases">
        <title>Bacillus jemisoniae sp. nov., Bacillus chryseoplanitiae sp. nov., Bacillus resnikiae sp. nov., and Bacillus frankliniae sp. nov., isolated from Viking spacecraft and associated surfaces.</title>
        <authorList>
            <person name="Seuylemezian A."/>
            <person name="Vaishampayan P."/>
        </authorList>
    </citation>
    <scope>NUCLEOTIDE SEQUENCE [LARGE SCALE GENOMIC DNA]</scope>
    <source>
        <strain evidence="3 4">JJ-247</strain>
    </source>
</reference>
<evidence type="ECO:0000313" key="3">
    <source>
        <dbReference type="EMBL" id="RID82833.1"/>
    </source>
</evidence>
<gene>
    <name evidence="3" type="ORF">D1970_17800</name>
</gene>
<keyword evidence="1" id="KW-0812">Transmembrane</keyword>
<dbReference type="SMART" id="SM00014">
    <property type="entry name" value="acidPPc"/>
    <property type="match status" value="1"/>
</dbReference>
<dbReference type="GO" id="GO:0005886">
    <property type="term" value="C:plasma membrane"/>
    <property type="evidence" value="ECO:0007669"/>
    <property type="project" value="InterPro"/>
</dbReference>
<dbReference type="CDD" id="cd03385">
    <property type="entry name" value="PAP2_BcrC_like"/>
    <property type="match status" value="1"/>
</dbReference>
<dbReference type="AlphaFoldDB" id="A0A398B557"/>
<protein>
    <submittedName>
        <fullName evidence="3">Undecaprenyl-diphosphatase</fullName>
    </submittedName>
</protein>
<evidence type="ECO:0000259" key="2">
    <source>
        <dbReference type="SMART" id="SM00014"/>
    </source>
</evidence>
<proteinExistence type="predicted"/>
<feature type="transmembrane region" description="Helical" evidence="1">
    <location>
        <begin position="151"/>
        <end position="169"/>
    </location>
</feature>